<accession>A0A8H6Y3Z8</accession>
<comment type="caution">
    <text evidence="2">The sequence shown here is derived from an EMBL/GenBank/DDBJ whole genome shotgun (WGS) entry which is preliminary data.</text>
</comment>
<dbReference type="OrthoDB" id="428577at2759"/>
<sequence length="326" mass="36645">MPKDTSCPAAAPTSQAHKRCSLKPTENGERHEIVNAPQIYPPVYPAFYPEGPRINRMSISHLLNPLPSSPAQYPLNPLLHRPTRKRGKKPVIYLFSPNIIEATVKLSLVPTWSFSSIYPIVPVETSPSGGEVVQWGVRTHMDGNLTELGTGLEIAYLFWEADVFPERQVVQASQLESSILTDDSEKFNPASCDLSDENSVLLSTSSVVSYLNRVLEILGLHTEARTSFITFWLPYFLRHKHIALRFLPQAMYSHAAPLSVDPTPDVVTRIFMLFTGVTDEARSRWGPAALRATEDVTWWKDVVGIEEMRMKNEGLFRVLEWGGMEI</sequence>
<protein>
    <submittedName>
        <fullName evidence="2">Uncharacterized protein</fullName>
    </submittedName>
</protein>
<dbReference type="AlphaFoldDB" id="A0A8H6Y3Z8"/>
<keyword evidence="3" id="KW-1185">Reference proteome</keyword>
<proteinExistence type="predicted"/>
<organism evidence="2 3">
    <name type="scientific">Mycena venus</name>
    <dbReference type="NCBI Taxonomy" id="2733690"/>
    <lineage>
        <taxon>Eukaryota</taxon>
        <taxon>Fungi</taxon>
        <taxon>Dikarya</taxon>
        <taxon>Basidiomycota</taxon>
        <taxon>Agaricomycotina</taxon>
        <taxon>Agaricomycetes</taxon>
        <taxon>Agaricomycetidae</taxon>
        <taxon>Agaricales</taxon>
        <taxon>Marasmiineae</taxon>
        <taxon>Mycenaceae</taxon>
        <taxon>Mycena</taxon>
    </lineage>
</organism>
<evidence type="ECO:0000313" key="2">
    <source>
        <dbReference type="EMBL" id="KAF7353745.1"/>
    </source>
</evidence>
<evidence type="ECO:0000313" key="3">
    <source>
        <dbReference type="Proteomes" id="UP000620124"/>
    </source>
</evidence>
<reference evidence="2" key="1">
    <citation type="submission" date="2020-05" db="EMBL/GenBank/DDBJ databases">
        <title>Mycena genomes resolve the evolution of fungal bioluminescence.</title>
        <authorList>
            <person name="Tsai I.J."/>
        </authorList>
    </citation>
    <scope>NUCLEOTIDE SEQUENCE</scope>
    <source>
        <strain evidence="2">CCC161011</strain>
    </source>
</reference>
<gene>
    <name evidence="2" type="ORF">MVEN_01059900</name>
</gene>
<dbReference type="EMBL" id="JACAZI010000008">
    <property type="protein sequence ID" value="KAF7353745.1"/>
    <property type="molecule type" value="Genomic_DNA"/>
</dbReference>
<feature type="region of interest" description="Disordered" evidence="1">
    <location>
        <begin position="1"/>
        <end position="28"/>
    </location>
</feature>
<dbReference type="Proteomes" id="UP000620124">
    <property type="component" value="Unassembled WGS sequence"/>
</dbReference>
<evidence type="ECO:0000256" key="1">
    <source>
        <dbReference type="SAM" id="MobiDB-lite"/>
    </source>
</evidence>
<name>A0A8H6Y3Z8_9AGAR</name>